<keyword evidence="5" id="KW-0698">rRNA processing</keyword>
<dbReference type="CDD" id="cd18081">
    <property type="entry name" value="RlmH-like"/>
    <property type="match status" value="1"/>
</dbReference>
<keyword evidence="3 5" id="KW-0949">S-adenosyl-L-methionine</keyword>
<keyword evidence="1 5" id="KW-0489">Methyltransferase</keyword>
<dbReference type="PANTHER" id="PTHR33603">
    <property type="entry name" value="METHYLTRANSFERASE"/>
    <property type="match status" value="1"/>
</dbReference>
<proteinExistence type="inferred from homology"/>
<gene>
    <name evidence="5 6" type="primary">rlmH</name>
    <name evidence="6" type="ORF">GRB80_01510</name>
</gene>
<dbReference type="RefSeq" id="WP_132041513.1">
    <property type="nucleotide sequence ID" value="NZ_JARWMY010000002.1"/>
</dbReference>
<name>A0A7X4VWJ9_9GAMM</name>
<dbReference type="InterPro" id="IPR003742">
    <property type="entry name" value="RlmH-like"/>
</dbReference>
<keyword evidence="2 5" id="KW-0808">Transferase</keyword>
<feature type="binding site" evidence="5">
    <location>
        <position position="73"/>
    </location>
    <ligand>
        <name>S-adenosyl-L-methionine</name>
        <dbReference type="ChEBI" id="CHEBI:59789"/>
    </ligand>
</feature>
<evidence type="ECO:0000256" key="4">
    <source>
        <dbReference type="ARBA" id="ARBA00038303"/>
    </source>
</evidence>
<evidence type="ECO:0000256" key="1">
    <source>
        <dbReference type="ARBA" id="ARBA00022603"/>
    </source>
</evidence>
<organism evidence="6 7">
    <name type="scientific">Halomonas icarae</name>
    <dbReference type="NCBI Taxonomy" id="2691040"/>
    <lineage>
        <taxon>Bacteria</taxon>
        <taxon>Pseudomonadati</taxon>
        <taxon>Pseudomonadota</taxon>
        <taxon>Gammaproteobacteria</taxon>
        <taxon>Oceanospirillales</taxon>
        <taxon>Halomonadaceae</taxon>
        <taxon>Halomonas</taxon>
    </lineage>
</organism>
<keyword evidence="7" id="KW-1185">Reference proteome</keyword>
<comment type="subcellular location">
    <subcellularLocation>
        <location evidence="5">Cytoplasm</location>
    </subcellularLocation>
</comment>
<evidence type="ECO:0000313" key="7">
    <source>
        <dbReference type="Proteomes" id="UP000448235"/>
    </source>
</evidence>
<dbReference type="Proteomes" id="UP000448235">
    <property type="component" value="Unassembled WGS sequence"/>
</dbReference>
<evidence type="ECO:0000256" key="5">
    <source>
        <dbReference type="HAMAP-Rule" id="MF_00658"/>
    </source>
</evidence>
<dbReference type="InterPro" id="IPR029028">
    <property type="entry name" value="Alpha/beta_knot_MTases"/>
</dbReference>
<keyword evidence="5" id="KW-0963">Cytoplasm</keyword>
<comment type="caution">
    <text evidence="6">The sequence shown here is derived from an EMBL/GenBank/DDBJ whole genome shotgun (WGS) entry which is preliminary data.</text>
</comment>
<evidence type="ECO:0000256" key="2">
    <source>
        <dbReference type="ARBA" id="ARBA00022679"/>
    </source>
</evidence>
<comment type="catalytic activity">
    <reaction evidence="5">
        <text>pseudouridine(1915) in 23S rRNA + S-adenosyl-L-methionine = N(3)-methylpseudouridine(1915) in 23S rRNA + S-adenosyl-L-homocysteine + H(+)</text>
        <dbReference type="Rhea" id="RHEA:42752"/>
        <dbReference type="Rhea" id="RHEA-COMP:10221"/>
        <dbReference type="Rhea" id="RHEA-COMP:10222"/>
        <dbReference type="ChEBI" id="CHEBI:15378"/>
        <dbReference type="ChEBI" id="CHEBI:57856"/>
        <dbReference type="ChEBI" id="CHEBI:59789"/>
        <dbReference type="ChEBI" id="CHEBI:65314"/>
        <dbReference type="ChEBI" id="CHEBI:74486"/>
        <dbReference type="EC" id="2.1.1.177"/>
    </reaction>
</comment>
<dbReference type="Gene3D" id="3.40.1280.10">
    <property type="match status" value="1"/>
</dbReference>
<dbReference type="GO" id="GO:0070038">
    <property type="term" value="F:rRNA (pseudouridine-N3-)-methyltransferase activity"/>
    <property type="evidence" value="ECO:0007669"/>
    <property type="project" value="UniProtKB-UniRule"/>
</dbReference>
<evidence type="ECO:0000256" key="3">
    <source>
        <dbReference type="ARBA" id="ARBA00022691"/>
    </source>
</evidence>
<dbReference type="NCBIfam" id="TIGR00246">
    <property type="entry name" value="tRNA_RlmH_YbeA"/>
    <property type="match status" value="1"/>
</dbReference>
<feature type="binding site" evidence="5">
    <location>
        <position position="104"/>
    </location>
    <ligand>
        <name>S-adenosyl-L-methionine</name>
        <dbReference type="ChEBI" id="CHEBI:59789"/>
    </ligand>
</feature>
<dbReference type="Pfam" id="PF02590">
    <property type="entry name" value="SPOUT_MTase"/>
    <property type="match status" value="1"/>
</dbReference>
<reference evidence="6 7" key="1">
    <citation type="submission" date="2019-12" db="EMBL/GenBank/DDBJ databases">
        <title>Draft genome sequencing of Halomonas icarensis D1-1.</title>
        <authorList>
            <person name="Pandiyan K."/>
            <person name="Kushwaha P."/>
            <person name="Gowdham M."/>
            <person name="Chakdar H."/>
            <person name="Singh A."/>
            <person name="Kumar M."/>
            <person name="Saxena A.K."/>
        </authorList>
    </citation>
    <scope>NUCLEOTIDE SEQUENCE [LARGE SCALE GENOMIC DNA]</scope>
    <source>
        <strain evidence="6 7">D1-1</strain>
    </source>
</reference>
<dbReference type="EC" id="2.1.1.177" evidence="5"/>
<comment type="function">
    <text evidence="5">Specifically methylates the pseudouridine at position 1915 (m3Psi1915) in 23S rRNA.</text>
</comment>
<dbReference type="InterPro" id="IPR029026">
    <property type="entry name" value="tRNA_m1G_MTases_N"/>
</dbReference>
<dbReference type="HAMAP" id="MF_00658">
    <property type="entry name" value="23SrRNA_methyltr_H"/>
    <property type="match status" value="1"/>
</dbReference>
<dbReference type="GO" id="GO:0005737">
    <property type="term" value="C:cytoplasm"/>
    <property type="evidence" value="ECO:0007669"/>
    <property type="project" value="UniProtKB-SubCell"/>
</dbReference>
<dbReference type="SUPFAM" id="SSF75217">
    <property type="entry name" value="alpha/beta knot"/>
    <property type="match status" value="1"/>
</dbReference>
<comment type="similarity">
    <text evidence="4 5">Belongs to the RNA methyltransferase RlmH family.</text>
</comment>
<sequence length="155" mass="17288">MKVRLLAVGTRMPAWVTEGVEEYRKRLPRDFALQVEEIPPGQRGKNADLARAMASEAERIRAKLRGDEHVVALEVGGKAWSTERLAEQAEAWRLAGRDVALLVGGPEGLAPELSAAADQRWSLSPLTLPHPLVRILLAEQLYRAWTLMVGHPYHR</sequence>
<evidence type="ECO:0000313" key="6">
    <source>
        <dbReference type="EMBL" id="NAW11516.1"/>
    </source>
</evidence>
<feature type="binding site" evidence="5">
    <location>
        <begin position="123"/>
        <end position="128"/>
    </location>
    <ligand>
        <name>S-adenosyl-L-methionine</name>
        <dbReference type="ChEBI" id="CHEBI:59789"/>
    </ligand>
</feature>
<dbReference type="PANTHER" id="PTHR33603:SF1">
    <property type="entry name" value="RIBOSOMAL RNA LARGE SUBUNIT METHYLTRANSFERASE H"/>
    <property type="match status" value="1"/>
</dbReference>
<accession>A0A7X4VWJ9</accession>
<dbReference type="EMBL" id="WUTS01000001">
    <property type="protein sequence ID" value="NAW11516.1"/>
    <property type="molecule type" value="Genomic_DNA"/>
</dbReference>
<dbReference type="NCBIfam" id="NF000986">
    <property type="entry name" value="PRK00103.1-4"/>
    <property type="match status" value="1"/>
</dbReference>
<protein>
    <recommendedName>
        <fullName evidence="5">Ribosomal RNA large subunit methyltransferase H</fullName>
        <ecNumber evidence="5">2.1.1.177</ecNumber>
    </recommendedName>
    <alternativeName>
        <fullName evidence="5">23S rRNA (pseudouridine1915-N3)-methyltransferase</fullName>
    </alternativeName>
    <alternativeName>
        <fullName evidence="5">23S rRNA m3Psi1915 methyltransferase</fullName>
    </alternativeName>
    <alternativeName>
        <fullName evidence="5">rRNA (pseudouridine-N3-)-methyltransferase RlmH</fullName>
    </alternativeName>
</protein>
<dbReference type="AlphaFoldDB" id="A0A7X4VWJ9"/>
<dbReference type="PIRSF" id="PIRSF004505">
    <property type="entry name" value="MT_bac"/>
    <property type="match status" value="1"/>
</dbReference>
<comment type="subunit">
    <text evidence="5">Homodimer.</text>
</comment>